<comment type="caution">
    <text evidence="2">The sequence shown here is derived from an EMBL/GenBank/DDBJ whole genome shotgun (WGS) entry which is preliminary data.</text>
</comment>
<dbReference type="Gene3D" id="3.40.50.1820">
    <property type="entry name" value="alpha/beta hydrolase"/>
    <property type="match status" value="1"/>
</dbReference>
<evidence type="ECO:0000313" key="3">
    <source>
        <dbReference type="Proteomes" id="UP001501035"/>
    </source>
</evidence>
<keyword evidence="2" id="KW-0378">Hydrolase</keyword>
<dbReference type="GO" id="GO:0016787">
    <property type="term" value="F:hydrolase activity"/>
    <property type="evidence" value="ECO:0007669"/>
    <property type="project" value="UniProtKB-KW"/>
</dbReference>
<dbReference type="InterPro" id="IPR029058">
    <property type="entry name" value="AB_hydrolase_fold"/>
</dbReference>
<gene>
    <name evidence="2" type="ORF">GCM10010528_16000</name>
</gene>
<feature type="domain" description="AB hydrolase-1" evidence="1">
    <location>
        <begin position="52"/>
        <end position="351"/>
    </location>
</feature>
<proteinExistence type="predicted"/>
<dbReference type="Pfam" id="PF00561">
    <property type="entry name" value="Abhydrolase_1"/>
    <property type="match status" value="1"/>
</dbReference>
<name>A0ABP6L8S1_9ACTN</name>
<dbReference type="InterPro" id="IPR050471">
    <property type="entry name" value="AB_hydrolase"/>
</dbReference>
<dbReference type="PANTHER" id="PTHR43433:SF5">
    <property type="entry name" value="AB HYDROLASE-1 DOMAIN-CONTAINING PROTEIN"/>
    <property type="match status" value="1"/>
</dbReference>
<organism evidence="2 3">
    <name type="scientific">Gordonia defluvii</name>
    <dbReference type="NCBI Taxonomy" id="283718"/>
    <lineage>
        <taxon>Bacteria</taxon>
        <taxon>Bacillati</taxon>
        <taxon>Actinomycetota</taxon>
        <taxon>Actinomycetes</taxon>
        <taxon>Mycobacteriales</taxon>
        <taxon>Gordoniaceae</taxon>
        <taxon>Gordonia</taxon>
    </lineage>
</organism>
<dbReference type="EMBL" id="BAAAVS010000023">
    <property type="protein sequence ID" value="GAA3036097.1"/>
    <property type="molecule type" value="Genomic_DNA"/>
</dbReference>
<reference evidence="3" key="1">
    <citation type="journal article" date="2019" name="Int. J. Syst. Evol. Microbiol.">
        <title>The Global Catalogue of Microorganisms (GCM) 10K type strain sequencing project: providing services to taxonomists for standard genome sequencing and annotation.</title>
        <authorList>
            <consortium name="The Broad Institute Genomics Platform"/>
            <consortium name="The Broad Institute Genome Sequencing Center for Infectious Disease"/>
            <person name="Wu L."/>
            <person name="Ma J."/>
        </authorList>
    </citation>
    <scope>NUCLEOTIDE SEQUENCE [LARGE SCALE GENOMIC DNA]</scope>
    <source>
        <strain evidence="3">JCM 14234</strain>
    </source>
</reference>
<dbReference type="Proteomes" id="UP001501035">
    <property type="component" value="Unassembled WGS sequence"/>
</dbReference>
<dbReference type="SUPFAM" id="SSF53474">
    <property type="entry name" value="alpha/beta-Hydrolases"/>
    <property type="match status" value="1"/>
</dbReference>
<keyword evidence="3" id="KW-1185">Reference proteome</keyword>
<accession>A0ABP6L8S1</accession>
<dbReference type="PANTHER" id="PTHR43433">
    <property type="entry name" value="HYDROLASE, ALPHA/BETA FOLD FAMILY PROTEIN"/>
    <property type="match status" value="1"/>
</dbReference>
<sequence length="411" mass="43689">MIILEAMAANHALLRRLAQRELASGGGLVRRPAGATTVDVAYLRTNPGDGLPIVVIPGGPGLASALPYRGLRRDATAQGLDLVMMEHRGVGLSRFDVDGAPLSVADVTISAAVDDLAAVLDDSGIDRAIVFGSSYGTYVAQLFGIRHPERVAAMVLDSPILSVVTDLALTRDYRRQLLVDGPGATPTAVRALIESGAVSSIELNHVVTSVYEMAGPEVLRRLVTARTKGRAKLVWRQIVRLGETEVDDANPYVMEPDLVAGISYSELGYAHDPDGLPLDPVEPFAAHSAEEFIGEPVSLPAELPRFTWPTAVIAGERDVRTPPPIAAQIAGLIPDASLIELTGIGHSALDSHRRAALAIMHALRENRHATLPQQAADLSALPRRGSLQTASLLIRAGINVETRLPVPTRRG</sequence>
<protein>
    <submittedName>
        <fullName evidence="2">Alpha/beta fold hydrolase</fullName>
    </submittedName>
</protein>
<evidence type="ECO:0000313" key="2">
    <source>
        <dbReference type="EMBL" id="GAA3036097.1"/>
    </source>
</evidence>
<dbReference type="InterPro" id="IPR000073">
    <property type="entry name" value="AB_hydrolase_1"/>
</dbReference>
<evidence type="ECO:0000259" key="1">
    <source>
        <dbReference type="Pfam" id="PF00561"/>
    </source>
</evidence>